<dbReference type="EMBL" id="OU466858">
    <property type="protein sequence ID" value="CAH2046090.1"/>
    <property type="molecule type" value="Genomic_DNA"/>
</dbReference>
<accession>A0AAU9RMP9</accession>
<organism evidence="1 2">
    <name type="scientific">Thlaspi arvense</name>
    <name type="common">Field penny-cress</name>
    <dbReference type="NCBI Taxonomy" id="13288"/>
    <lineage>
        <taxon>Eukaryota</taxon>
        <taxon>Viridiplantae</taxon>
        <taxon>Streptophyta</taxon>
        <taxon>Embryophyta</taxon>
        <taxon>Tracheophyta</taxon>
        <taxon>Spermatophyta</taxon>
        <taxon>Magnoliopsida</taxon>
        <taxon>eudicotyledons</taxon>
        <taxon>Gunneridae</taxon>
        <taxon>Pentapetalae</taxon>
        <taxon>rosids</taxon>
        <taxon>malvids</taxon>
        <taxon>Brassicales</taxon>
        <taxon>Brassicaceae</taxon>
        <taxon>Thlaspideae</taxon>
        <taxon>Thlaspi</taxon>
    </lineage>
</organism>
<evidence type="ECO:0000313" key="1">
    <source>
        <dbReference type="EMBL" id="CAH2046090.1"/>
    </source>
</evidence>
<name>A0AAU9RMP9_THLAR</name>
<evidence type="ECO:0000313" key="2">
    <source>
        <dbReference type="Proteomes" id="UP000836841"/>
    </source>
</evidence>
<proteinExistence type="predicted"/>
<gene>
    <name evidence="1" type="ORF">TAV2_LOCUS8008</name>
</gene>
<protein>
    <submittedName>
        <fullName evidence="1">Uncharacterized protein</fullName>
    </submittedName>
</protein>
<dbReference type="AlphaFoldDB" id="A0AAU9RMP9"/>
<reference evidence="1 2" key="1">
    <citation type="submission" date="2022-03" db="EMBL/GenBank/DDBJ databases">
        <authorList>
            <person name="Nunn A."/>
            <person name="Chopra R."/>
            <person name="Nunn A."/>
            <person name="Contreras Garrido A."/>
        </authorList>
    </citation>
    <scope>NUCLEOTIDE SEQUENCE [LARGE SCALE GENOMIC DNA]</scope>
</reference>
<keyword evidence="2" id="KW-1185">Reference proteome</keyword>
<dbReference type="Proteomes" id="UP000836841">
    <property type="component" value="Chromosome 2"/>
</dbReference>
<sequence length="163" mass="17807">MVSFEYSWIPSKCERCKHLGHKKSRCLLLHETKANTPNFVDTRATADIAYEVVNTIILDIPFVPPIEAANKVSNDVVAAHVAVLSTSALFCEEIEPVATHVANLIDLDHINALENANATPSFGSPPDLVTFSTPFSDSSANDEMSLEAILLKGQEEKKCNGPW</sequence>